<evidence type="ECO:0000313" key="3">
    <source>
        <dbReference type="Proteomes" id="UP000294656"/>
    </source>
</evidence>
<keyword evidence="1" id="KW-0472">Membrane</keyword>
<keyword evidence="1" id="KW-1133">Transmembrane helix</keyword>
<sequence length="169" mass="19450">MDLYLIEWLLGVTPTVVFVGFISFATFLIEPIAKMMTRSGREAHFHLLDMKDGWVRLPLNVFKRKRSVVFFSIFMLSIIFVITSNTLYGMKLQSLLRCEGGQSQLLNSQGIVIQSDLSTLGYHLERNRAPSRDEINVDRGWLMCKSEKIELGYIRPSSNNDQYLLLSDH</sequence>
<proteinExistence type="predicted"/>
<evidence type="ECO:0000256" key="1">
    <source>
        <dbReference type="SAM" id="Phobius"/>
    </source>
</evidence>
<comment type="caution">
    <text evidence="2">The sequence shown here is derived from an EMBL/GenBank/DDBJ whole genome shotgun (WGS) entry which is preliminary data.</text>
</comment>
<accession>A0A4R6MIT3</accession>
<keyword evidence="1" id="KW-0812">Transmembrane</keyword>
<dbReference type="RefSeq" id="WP_133501884.1">
    <property type="nucleotide sequence ID" value="NZ_SNXC01000001.1"/>
</dbReference>
<gene>
    <name evidence="2" type="ORF">DFP79_0086</name>
</gene>
<dbReference type="EMBL" id="SNXC01000001">
    <property type="protein sequence ID" value="TDP01909.1"/>
    <property type="molecule type" value="Genomic_DNA"/>
</dbReference>
<keyword evidence="3" id="KW-1185">Reference proteome</keyword>
<name>A0A4R6MIT3_9GAMM</name>
<dbReference type="OrthoDB" id="9822269at2"/>
<dbReference type="Proteomes" id="UP000294656">
    <property type="component" value="Unassembled WGS sequence"/>
</dbReference>
<feature type="transmembrane region" description="Helical" evidence="1">
    <location>
        <begin position="68"/>
        <end position="88"/>
    </location>
</feature>
<dbReference type="AlphaFoldDB" id="A0A4R6MIT3"/>
<feature type="transmembrane region" description="Helical" evidence="1">
    <location>
        <begin position="6"/>
        <end position="29"/>
    </location>
</feature>
<protein>
    <submittedName>
        <fullName evidence="2">Uncharacterized protein</fullName>
    </submittedName>
</protein>
<organism evidence="2 3">
    <name type="scientific">Marinomonas balearica</name>
    <dbReference type="NCBI Taxonomy" id="491947"/>
    <lineage>
        <taxon>Bacteria</taxon>
        <taxon>Pseudomonadati</taxon>
        <taxon>Pseudomonadota</taxon>
        <taxon>Gammaproteobacteria</taxon>
        <taxon>Oceanospirillales</taxon>
        <taxon>Oceanospirillaceae</taxon>
        <taxon>Marinomonas</taxon>
    </lineage>
</organism>
<evidence type="ECO:0000313" key="2">
    <source>
        <dbReference type="EMBL" id="TDP01909.1"/>
    </source>
</evidence>
<reference evidence="2 3" key="1">
    <citation type="submission" date="2019-03" db="EMBL/GenBank/DDBJ databases">
        <title>Genomic Encyclopedia of Type Strains, Phase III (KMG-III): the genomes of soil and plant-associated and newly described type strains.</title>
        <authorList>
            <person name="Whitman W."/>
        </authorList>
    </citation>
    <scope>NUCLEOTIDE SEQUENCE [LARGE SCALE GENOMIC DNA]</scope>
    <source>
        <strain evidence="2 3">CECT 7378</strain>
    </source>
</reference>